<protein>
    <submittedName>
        <fullName evidence="2">Uncharacterized protein</fullName>
    </submittedName>
</protein>
<sequence length="468" mass="49886">MSPFSARLAELLLAALVVTLGVICPQPATAAGWEIIHAQTRTSGGSSSHPSIRYGHACAIAGGKLLTTHGYFYDRERSNATWLSDTWSMNTHSPYTWEKLSDHYPQALAHKAYTTNRPPEAPCGRFGHATAMVNETLLMYGGHDGGFSRTNRQDYQPNHDFAEMWSFNLTNRQWVRQPVASDQGEGPGKRYLLAAAAVQGRFVLYGGLGEGQGDVWAYAPDRRTWTRLAAEVSVEKGGPGRRVGHSLTPWVAAGAVGLVMYGGRSTAADGTNVVHDDAWFFDLKTNAWRRLRPAVAPAQLAPGGDDGLGSGTGDLPPGRLYHASLETSLPLTSGGTNGGKTGGGRGRARVGLVAGGTLTTPGLKCTGDAWAFTLDCAATQIAWARLPDFPAALYDTRGAAVGGVAYVFGGHLCALEHPAVPPYPFWYVNQVLRLDLAGRRELAELLRAGGDGPACELQPGEGPVHDEL</sequence>
<dbReference type="SUPFAM" id="SSF50965">
    <property type="entry name" value="Galactose oxidase, central domain"/>
    <property type="match status" value="1"/>
</dbReference>
<dbReference type="InterPro" id="IPR011043">
    <property type="entry name" value="Gal_Oxase/kelch_b-propeller"/>
</dbReference>
<evidence type="ECO:0000256" key="1">
    <source>
        <dbReference type="SAM" id="SignalP"/>
    </source>
</evidence>
<proteinExistence type="predicted"/>
<dbReference type="Gene3D" id="2.120.10.80">
    <property type="entry name" value="Kelch-type beta propeller"/>
    <property type="match status" value="1"/>
</dbReference>
<dbReference type="OrthoDB" id="10251809at2759"/>
<dbReference type="Proteomes" id="UP000612055">
    <property type="component" value="Unassembled WGS sequence"/>
</dbReference>
<dbReference type="SUPFAM" id="SSF117281">
    <property type="entry name" value="Kelch motif"/>
    <property type="match status" value="1"/>
</dbReference>
<gene>
    <name evidence="2" type="ORF">HYH03_018555</name>
</gene>
<accession>A0A835XK09</accession>
<keyword evidence="3" id="KW-1185">Reference proteome</keyword>
<dbReference type="InterPro" id="IPR015915">
    <property type="entry name" value="Kelch-typ_b-propeller"/>
</dbReference>
<evidence type="ECO:0000313" key="2">
    <source>
        <dbReference type="EMBL" id="KAG2482510.1"/>
    </source>
</evidence>
<keyword evidence="1" id="KW-0732">Signal</keyword>
<feature type="chain" id="PRO_5033047119" evidence="1">
    <location>
        <begin position="31"/>
        <end position="468"/>
    </location>
</feature>
<dbReference type="EMBL" id="JAEHOE010000217">
    <property type="protein sequence ID" value="KAG2482510.1"/>
    <property type="molecule type" value="Genomic_DNA"/>
</dbReference>
<name>A0A835XK09_9CHLO</name>
<evidence type="ECO:0000313" key="3">
    <source>
        <dbReference type="Proteomes" id="UP000612055"/>
    </source>
</evidence>
<dbReference type="Pfam" id="PF24681">
    <property type="entry name" value="Kelch_KLHDC2_KLHL20_DRC7"/>
    <property type="match status" value="1"/>
</dbReference>
<reference evidence="2" key="1">
    <citation type="journal article" date="2020" name="bioRxiv">
        <title>Comparative genomics of Chlamydomonas.</title>
        <authorList>
            <person name="Craig R.J."/>
            <person name="Hasan A.R."/>
            <person name="Ness R.W."/>
            <person name="Keightley P.D."/>
        </authorList>
    </citation>
    <scope>NUCLEOTIDE SEQUENCE</scope>
    <source>
        <strain evidence="2">CCAP 11/70</strain>
    </source>
</reference>
<dbReference type="PANTHER" id="PTHR23244">
    <property type="entry name" value="KELCH REPEAT DOMAIN"/>
    <property type="match status" value="1"/>
</dbReference>
<feature type="signal peptide" evidence="1">
    <location>
        <begin position="1"/>
        <end position="30"/>
    </location>
</feature>
<comment type="caution">
    <text evidence="2">The sequence shown here is derived from an EMBL/GenBank/DDBJ whole genome shotgun (WGS) entry which is preliminary data.</text>
</comment>
<dbReference type="AlphaFoldDB" id="A0A835XK09"/>
<organism evidence="2 3">
    <name type="scientific">Edaphochlamys debaryana</name>
    <dbReference type="NCBI Taxonomy" id="47281"/>
    <lineage>
        <taxon>Eukaryota</taxon>
        <taxon>Viridiplantae</taxon>
        <taxon>Chlorophyta</taxon>
        <taxon>core chlorophytes</taxon>
        <taxon>Chlorophyceae</taxon>
        <taxon>CS clade</taxon>
        <taxon>Chlamydomonadales</taxon>
        <taxon>Chlamydomonadales incertae sedis</taxon>
        <taxon>Edaphochlamys</taxon>
    </lineage>
</organism>